<feature type="chain" id="PRO_5005892502" evidence="1">
    <location>
        <begin position="21"/>
        <end position="346"/>
    </location>
</feature>
<feature type="signal peptide" evidence="1">
    <location>
        <begin position="1"/>
        <end position="20"/>
    </location>
</feature>
<proteinExistence type="predicted"/>
<dbReference type="WBParaSite" id="PTRK_0001541700.1">
    <property type="protein sequence ID" value="PTRK_0001541700.1"/>
    <property type="gene ID" value="PTRK_0001541700"/>
</dbReference>
<evidence type="ECO:0000256" key="1">
    <source>
        <dbReference type="SAM" id="SignalP"/>
    </source>
</evidence>
<keyword evidence="1" id="KW-0732">Signal</keyword>
<protein>
    <submittedName>
        <fullName evidence="3">ZP domain-containing protein</fullName>
    </submittedName>
</protein>
<evidence type="ECO:0000313" key="3">
    <source>
        <dbReference type="WBParaSite" id="PTRK_0001541700.1"/>
    </source>
</evidence>
<dbReference type="Proteomes" id="UP000038045">
    <property type="component" value="Unplaced"/>
</dbReference>
<accession>A0A0N5A1B8</accession>
<keyword evidence="2" id="KW-1185">Reference proteome</keyword>
<reference evidence="3" key="1">
    <citation type="submission" date="2017-02" db="UniProtKB">
        <authorList>
            <consortium name="WormBaseParasite"/>
        </authorList>
    </citation>
    <scope>IDENTIFICATION</scope>
</reference>
<name>A0A0N5A1B8_PARTI</name>
<dbReference type="AlphaFoldDB" id="A0A0N5A1B8"/>
<sequence length="346" mass="39212">MINIVSRILLFISFITIAQCCIPLGMPGCDCQQNPSCNSCLSKSYYYNYDHQPSVQQYAYPTLIETNNALPTPPTYLTNEVNQENVVESNFPGMENYLTTPTYTTIPQQNTPEYFEADRILANSIKKLNREEALKHNEDIIKNNLHEEGSNSFKIESSQSSQDSAMNYPTAQINNNVNTEFAITVENRNNNTKETYNNYYKGNSINSGDTQTSTTISPIPSNPNESIYKIKHEIRKDQKFEEPIQSLYYGFKSYPISKASLQSMESNFTFKSYPNNVCNGITISKNQEPSLAVALDKCFILNCDGFNIRNDSSINDNSSSIEVVYLQKIDDKISLQGYSCLTSKFF</sequence>
<organism evidence="2 3">
    <name type="scientific">Parastrongyloides trichosuri</name>
    <name type="common">Possum-specific nematode worm</name>
    <dbReference type="NCBI Taxonomy" id="131310"/>
    <lineage>
        <taxon>Eukaryota</taxon>
        <taxon>Metazoa</taxon>
        <taxon>Ecdysozoa</taxon>
        <taxon>Nematoda</taxon>
        <taxon>Chromadorea</taxon>
        <taxon>Rhabditida</taxon>
        <taxon>Tylenchina</taxon>
        <taxon>Panagrolaimomorpha</taxon>
        <taxon>Strongyloidoidea</taxon>
        <taxon>Strongyloididae</taxon>
        <taxon>Parastrongyloides</taxon>
    </lineage>
</organism>
<evidence type="ECO:0000313" key="2">
    <source>
        <dbReference type="Proteomes" id="UP000038045"/>
    </source>
</evidence>